<comment type="caution">
    <text evidence="7">The sequence shown here is derived from an EMBL/GenBank/DDBJ whole genome shotgun (WGS) entry which is preliminary data.</text>
</comment>
<dbReference type="EMBL" id="JAUSZI010000002">
    <property type="protein sequence ID" value="MDQ1028537.1"/>
    <property type="molecule type" value="Genomic_DNA"/>
</dbReference>
<dbReference type="Proteomes" id="UP001230328">
    <property type="component" value="Unassembled WGS sequence"/>
</dbReference>
<dbReference type="InterPro" id="IPR049082">
    <property type="entry name" value="T7SS_signal"/>
</dbReference>
<keyword evidence="1" id="KW-0677">Repeat</keyword>
<evidence type="ECO:0000256" key="3">
    <source>
        <dbReference type="SAM" id="Phobius"/>
    </source>
</evidence>
<dbReference type="InterPro" id="IPR050708">
    <property type="entry name" value="T6SS_VgrG/RHS"/>
</dbReference>
<name>A0ABU0SZ25_9ACTN</name>
<dbReference type="NCBIfam" id="TIGR03696">
    <property type="entry name" value="Rhs_assc_core"/>
    <property type="match status" value="1"/>
</dbReference>
<evidence type="ECO:0000259" key="6">
    <source>
        <dbReference type="Pfam" id="PF25023"/>
    </source>
</evidence>
<reference evidence="7 8" key="1">
    <citation type="submission" date="2023-07" db="EMBL/GenBank/DDBJ databases">
        <title>Comparative genomics of wheat-associated soil bacteria to identify genetic determinants of phenazine resistance.</title>
        <authorList>
            <person name="Mouncey N."/>
        </authorList>
    </citation>
    <scope>NUCLEOTIDE SEQUENCE [LARGE SCALE GENOMIC DNA]</scope>
    <source>
        <strain evidence="7 8">V2I4</strain>
    </source>
</reference>
<evidence type="ECO:0000256" key="1">
    <source>
        <dbReference type="ARBA" id="ARBA00022737"/>
    </source>
</evidence>
<gene>
    <name evidence="7" type="ORF">QF035_006119</name>
</gene>
<evidence type="ECO:0000313" key="8">
    <source>
        <dbReference type="Proteomes" id="UP001230328"/>
    </source>
</evidence>
<keyword evidence="3" id="KW-0812">Transmembrane</keyword>
<feature type="transmembrane region" description="Helical" evidence="3">
    <location>
        <begin position="250"/>
        <end position="280"/>
    </location>
</feature>
<dbReference type="RefSeq" id="WP_307523691.1">
    <property type="nucleotide sequence ID" value="NZ_JAUSZI010000002.1"/>
</dbReference>
<accession>A0ABU0SZ25</accession>
<keyword evidence="3" id="KW-0472">Membrane</keyword>
<dbReference type="Pfam" id="PF25023">
    <property type="entry name" value="TEN_YD-shell"/>
    <property type="match status" value="2"/>
</dbReference>
<dbReference type="PANTHER" id="PTHR32305:SF15">
    <property type="entry name" value="PROTEIN RHSA-RELATED"/>
    <property type="match status" value="1"/>
</dbReference>
<evidence type="ECO:0000259" key="5">
    <source>
        <dbReference type="Pfam" id="PF21725"/>
    </source>
</evidence>
<dbReference type="Pfam" id="PF20148">
    <property type="entry name" value="DUF6531"/>
    <property type="match status" value="1"/>
</dbReference>
<organism evidence="7 8">
    <name type="scientific">Streptomyces umbrinus</name>
    <dbReference type="NCBI Taxonomy" id="67370"/>
    <lineage>
        <taxon>Bacteria</taxon>
        <taxon>Bacillati</taxon>
        <taxon>Actinomycetota</taxon>
        <taxon>Actinomycetes</taxon>
        <taxon>Kitasatosporales</taxon>
        <taxon>Streptomycetaceae</taxon>
        <taxon>Streptomyces</taxon>
        <taxon>Streptomyces phaeochromogenes group</taxon>
    </lineage>
</organism>
<evidence type="ECO:0000259" key="4">
    <source>
        <dbReference type="Pfam" id="PF20148"/>
    </source>
</evidence>
<dbReference type="InterPro" id="IPR056823">
    <property type="entry name" value="TEN-like_YD-shell"/>
</dbReference>
<dbReference type="Gene3D" id="2.180.10.10">
    <property type="entry name" value="RHS repeat-associated core"/>
    <property type="match status" value="2"/>
</dbReference>
<feature type="compositionally biased region" description="Polar residues" evidence="2">
    <location>
        <begin position="178"/>
        <end position="189"/>
    </location>
</feature>
<feature type="compositionally biased region" description="Basic and acidic residues" evidence="2">
    <location>
        <begin position="7"/>
        <end position="22"/>
    </location>
</feature>
<dbReference type="NCBIfam" id="TIGR01643">
    <property type="entry name" value="YD_repeat_2x"/>
    <property type="match status" value="8"/>
</dbReference>
<dbReference type="InterPro" id="IPR031325">
    <property type="entry name" value="RHS_repeat"/>
</dbReference>
<feature type="region of interest" description="Disordered" evidence="2">
    <location>
        <begin position="1"/>
        <end position="22"/>
    </location>
</feature>
<dbReference type="InterPro" id="IPR045351">
    <property type="entry name" value="DUF6531"/>
</dbReference>
<evidence type="ECO:0000256" key="2">
    <source>
        <dbReference type="SAM" id="MobiDB-lite"/>
    </source>
</evidence>
<dbReference type="Pfam" id="PF21725">
    <property type="entry name" value="T7SS_signal"/>
    <property type="match status" value="1"/>
</dbReference>
<dbReference type="Pfam" id="PF05593">
    <property type="entry name" value="RHS_repeat"/>
    <property type="match status" value="2"/>
</dbReference>
<sequence length="1552" mass="170357">MAGYRPTDWHVLDLEKDPTPGDPDRVKSLAKNLHDFADDVQDALRLVKGMADEDAVLAMVGKTADVFRDEFSGVPKNLKKLKKSYDLAGDALAAYWPQLERAQALADKALAQGREAQADLSSAKSRLSSADSWVTRANKEADKYKDDPGSAGKDVPKPDESKVRAATRDAQSAKDAHTSAQSDVTTAQNALDAAKKMAGDARKMREDAAGDAKRKLDEASDAGIQNRKWYEEVGDWFVDNWDTIVAVCKVVVAVLGIIAMIIGGPILGAIVLIAALVVLADTLNKYMKGQASLLDVAFAALDCIPGMKGLTTLGGLAKGLKGLGKIGLKGMAQGLRGLAKSLRGGAGDLAKRAKALAGRCPGGDPIDMVTGEMLMYDTDVELPGLLSLVLRRTHISSYREGRWFGASWTSTLDERVELDSQGVLFAAEDGMILAYPAPRPNEPTMPLEGPRWPLEWDGPGSGTLRIGDPATGVTRHFAAITEPLPGMPYTMSLSAVTDRNENRVDFERSADGAPVGVRHSGGYHVDVETTDGLVTGLRLRDDADESGATALLSYGYSADRNLTEIRNSSGLPFRFTYDDQARITSWTDRNGSWYRFEYDDEDRCVAGRGADGFLDCVIAYHPGQRTTTYTDSLGHDTRYDYNELFQLTGVTDALGRRESLEWDPHGRLLKQTDPVGRETAYTYDEAGNVTSIVGPDGRRATAEYNDWHLPVVTVGADGARRTYAYDDRGNRTAVTEPRGAVTRFAYGQKGALAGITDPLGSTVVIEANAVGLPVRVMNSSGAAMDYSRDAFGRISATTDPLGGVTRISWTTEGKRRQRVGPDGGVESWSWDAEGNLLMYTDPAGATTRSEYSHFDLLVSRSDSLNGTLRFDYDTELRLATVTNNRGLTWKYGYDEVGRLVGEEDFNARSVGYVHDEVGRLTMQINGAGEEIEYLRDVNGNVVQKRVGDSTTVFRYDDAGMLREAVSPSARISFEHDEYGRVTEETVNGRTSTFAYDLVGRRTTRVTPSGARSRWSYDADGLPSELAAFGHALSFVHDAAGREAELRLDDRVSVRQSWDTTHRLRRQMIAAVGDGSERGASAAAVIDREYLHGAAGLVGTTEFQDGGTHYELDGTGRVTSVHAETWTENYAYDASGNLASSGRTAEGGDGGTSQQFTYSGNRLTRADRTTYEYDAQGRVVRRTRRTLSGGRKSWSYTWDADDRLTHVLTPDGEYWRYAYDPLGRRISKERLNPSGGVDEAVFFVWDGNRLAEEIRERGADRRTSVTWEYSPDSHRPVAQDRREWMRKAPQEEVDRHFRLIVSDLAGSPTELLSPEGELTWKNSSYLWGELRDPGRPADECPLRFPGQYFDAESELHYNHFRYYDPYSARYVSPDPLGLMAGADHYAYVVNPLTWSDPLGLQSCPTFKGLAWLTDKMLGRPSFRYQRVVSGVDYEQIWKLSDGRAVHVDGGPTSGWIMEAKFTGGRESEWAKSAYNPESKFYNEQKITDQTAKLLELNGGLGGKGVRYAISNAAGAAHFREVLGNNFPEAIANGTLAVFHVPGNGMSGMSKWLT</sequence>
<keyword evidence="8" id="KW-1185">Reference proteome</keyword>
<protein>
    <submittedName>
        <fullName evidence="7">RHS repeat-associated protein</fullName>
    </submittedName>
</protein>
<feature type="domain" description="DUF6531" evidence="4">
    <location>
        <begin position="363"/>
        <end position="435"/>
    </location>
</feature>
<dbReference type="PANTHER" id="PTHR32305">
    <property type="match status" value="1"/>
</dbReference>
<feature type="compositionally biased region" description="Basic and acidic residues" evidence="2">
    <location>
        <begin position="139"/>
        <end position="177"/>
    </location>
</feature>
<dbReference type="InterPro" id="IPR006530">
    <property type="entry name" value="YD"/>
</dbReference>
<dbReference type="Gene3D" id="1.10.287.620">
    <property type="entry name" value="Helix Hairpins"/>
    <property type="match status" value="1"/>
</dbReference>
<dbReference type="InterPro" id="IPR022385">
    <property type="entry name" value="Rhs_assc_core"/>
</dbReference>
<evidence type="ECO:0000313" key="7">
    <source>
        <dbReference type="EMBL" id="MDQ1028537.1"/>
    </source>
</evidence>
<feature type="domain" description="Teneurin-like YD-shell" evidence="6">
    <location>
        <begin position="868"/>
        <end position="1005"/>
    </location>
</feature>
<feature type="domain" description="Teneurin-like YD-shell" evidence="6">
    <location>
        <begin position="1107"/>
        <end position="1373"/>
    </location>
</feature>
<keyword evidence="3" id="KW-1133">Transmembrane helix</keyword>
<feature type="region of interest" description="Disordered" evidence="2">
    <location>
        <begin position="139"/>
        <end position="189"/>
    </location>
</feature>
<feature type="domain" description="Putative T7SS secretion signal" evidence="5">
    <location>
        <begin position="21"/>
        <end position="220"/>
    </location>
</feature>
<proteinExistence type="predicted"/>